<organism evidence="2 3">
    <name type="scientific">Sporosarcina psychrophila</name>
    <name type="common">Bacillus psychrophilus</name>
    <dbReference type="NCBI Taxonomy" id="1476"/>
    <lineage>
        <taxon>Bacteria</taxon>
        <taxon>Bacillati</taxon>
        <taxon>Bacillota</taxon>
        <taxon>Bacilli</taxon>
        <taxon>Bacillales</taxon>
        <taxon>Caryophanaceae</taxon>
        <taxon>Sporosarcina</taxon>
    </lineage>
</organism>
<dbReference type="EMBL" id="JBEPME010000003">
    <property type="protein sequence ID" value="MET3657552.1"/>
    <property type="molecule type" value="Genomic_DNA"/>
</dbReference>
<protein>
    <recommendedName>
        <fullName evidence="1">DUF4183 domain-containing protein</fullName>
    </recommendedName>
</protein>
<reference evidence="2 3" key="1">
    <citation type="submission" date="2024-06" db="EMBL/GenBank/DDBJ databases">
        <title>Sorghum-associated microbial communities from plants grown in Nebraska, USA.</title>
        <authorList>
            <person name="Schachtman D."/>
        </authorList>
    </citation>
    <scope>NUCLEOTIDE SEQUENCE [LARGE SCALE GENOMIC DNA]</scope>
    <source>
        <strain evidence="2 3">1288</strain>
    </source>
</reference>
<evidence type="ECO:0000259" key="1">
    <source>
        <dbReference type="Pfam" id="PF13799"/>
    </source>
</evidence>
<dbReference type="RefSeq" id="WP_354313401.1">
    <property type="nucleotide sequence ID" value="NZ_JBEPME010000003.1"/>
</dbReference>
<feature type="domain" description="DUF4183" evidence="1">
    <location>
        <begin position="61"/>
        <end position="128"/>
    </location>
</feature>
<evidence type="ECO:0000313" key="3">
    <source>
        <dbReference type="Proteomes" id="UP001549104"/>
    </source>
</evidence>
<dbReference type="Proteomes" id="UP001549104">
    <property type="component" value="Unassembled WGS sequence"/>
</dbReference>
<sequence>MERHKKCKKVVRMIDYKNYSKKIVCQTPIEVIPTNNTEFSIIPTVKRYFYIPVANINVTNGVTIPANLFYNDDGSPTIEFMNFSPNGYANLYINALMQEGGMYEVSTNSLTISPANAIIYARTPIIVELLSFSTKLI</sequence>
<accession>A0ABV2K8Z5</accession>
<keyword evidence="3" id="KW-1185">Reference proteome</keyword>
<dbReference type="InterPro" id="IPR025237">
    <property type="entry name" value="DUF4183"/>
</dbReference>
<dbReference type="Pfam" id="PF13799">
    <property type="entry name" value="DUF4183"/>
    <property type="match status" value="1"/>
</dbReference>
<gene>
    <name evidence="2" type="ORF">ABIC55_002639</name>
</gene>
<proteinExistence type="predicted"/>
<evidence type="ECO:0000313" key="2">
    <source>
        <dbReference type="EMBL" id="MET3657552.1"/>
    </source>
</evidence>
<name>A0ABV2K8Z5_SPOPS</name>
<comment type="caution">
    <text evidence="2">The sequence shown here is derived from an EMBL/GenBank/DDBJ whole genome shotgun (WGS) entry which is preliminary data.</text>
</comment>